<accession>A0A935KBT9</accession>
<sequence>MGKEQQSKKETKKQPLLSPKEKRLQKMRRRLPKRLHRWALAKQQGVSARSMA</sequence>
<dbReference type="EMBL" id="JADJMS010000046">
    <property type="protein sequence ID" value="MBK7416535.1"/>
    <property type="molecule type" value="Genomic_DNA"/>
</dbReference>
<feature type="compositionally biased region" description="Basic and acidic residues" evidence="1">
    <location>
        <begin position="1"/>
        <end position="24"/>
    </location>
</feature>
<evidence type="ECO:0000256" key="1">
    <source>
        <dbReference type="SAM" id="MobiDB-lite"/>
    </source>
</evidence>
<dbReference type="Proteomes" id="UP000739411">
    <property type="component" value="Unassembled WGS sequence"/>
</dbReference>
<reference evidence="2 3" key="1">
    <citation type="submission" date="2020-10" db="EMBL/GenBank/DDBJ databases">
        <title>Connecting structure to function with the recovery of over 1000 high-quality activated sludge metagenome-assembled genomes encoding full-length rRNA genes using long-read sequencing.</title>
        <authorList>
            <person name="Singleton C.M."/>
            <person name="Petriglieri F."/>
            <person name="Kristensen J.M."/>
            <person name="Kirkegaard R.H."/>
            <person name="Michaelsen T.Y."/>
            <person name="Andersen M.H."/>
            <person name="Karst S.M."/>
            <person name="Dueholm M.S."/>
            <person name="Nielsen P.H."/>
            <person name="Albertsen M."/>
        </authorList>
    </citation>
    <scope>NUCLEOTIDE SEQUENCE [LARGE SCALE GENOMIC DNA]</scope>
    <source>
        <strain evidence="2">EsbW_18-Q3-R4-48_BATAC.463</strain>
    </source>
</reference>
<proteinExistence type="predicted"/>
<comment type="caution">
    <text evidence="2">The sequence shown here is derived from an EMBL/GenBank/DDBJ whole genome shotgun (WGS) entry which is preliminary data.</text>
</comment>
<organism evidence="2 3">
    <name type="scientific">Candidatus Dechloromonas phosphorivorans</name>
    <dbReference type="NCBI Taxonomy" id="2899244"/>
    <lineage>
        <taxon>Bacteria</taxon>
        <taxon>Pseudomonadati</taxon>
        <taxon>Pseudomonadota</taxon>
        <taxon>Betaproteobacteria</taxon>
        <taxon>Rhodocyclales</taxon>
        <taxon>Azonexaceae</taxon>
        <taxon>Dechloromonas</taxon>
    </lineage>
</organism>
<evidence type="ECO:0000313" key="3">
    <source>
        <dbReference type="Proteomes" id="UP000739411"/>
    </source>
</evidence>
<name>A0A935KBT9_9RHOO</name>
<protein>
    <submittedName>
        <fullName evidence="2">Uncharacterized protein</fullName>
    </submittedName>
</protein>
<feature type="region of interest" description="Disordered" evidence="1">
    <location>
        <begin position="1"/>
        <end position="32"/>
    </location>
</feature>
<dbReference type="AlphaFoldDB" id="A0A935KBT9"/>
<evidence type="ECO:0000313" key="2">
    <source>
        <dbReference type="EMBL" id="MBK7416535.1"/>
    </source>
</evidence>
<gene>
    <name evidence="2" type="ORF">IPJ38_17035</name>
</gene>